<evidence type="ECO:0000259" key="2">
    <source>
        <dbReference type="Pfam" id="PF00144"/>
    </source>
</evidence>
<name>A0ABS6Z1S4_9ACTN</name>
<organism evidence="3 4">
    <name type="scientific">Streptomyces bambusae</name>
    <dbReference type="NCBI Taxonomy" id="1550616"/>
    <lineage>
        <taxon>Bacteria</taxon>
        <taxon>Bacillati</taxon>
        <taxon>Actinomycetota</taxon>
        <taxon>Actinomycetes</taxon>
        <taxon>Kitasatosporales</taxon>
        <taxon>Streptomycetaceae</taxon>
        <taxon>Streptomyces</taxon>
    </lineage>
</organism>
<dbReference type="InterPro" id="IPR001466">
    <property type="entry name" value="Beta-lactam-related"/>
</dbReference>
<feature type="domain" description="Beta-lactamase-related" evidence="2">
    <location>
        <begin position="162"/>
        <end position="471"/>
    </location>
</feature>
<evidence type="ECO:0000313" key="4">
    <source>
        <dbReference type="Proteomes" id="UP000812013"/>
    </source>
</evidence>
<feature type="compositionally biased region" description="Low complexity" evidence="1">
    <location>
        <begin position="140"/>
        <end position="149"/>
    </location>
</feature>
<sequence>MPSRASGTRPGPPRPWPPWPCATRQERQTYRAHRPYPAHRACRRRRAWPCPKGDRSPVRAPAARRAGRRRTGLRWFPEPCPRSSCDRRPAVKCSRGSAHGRLRLRRRTVAAAAAALLALPAAAGTAYAGPTPAPSPVPTPTRAAPAPDDDFPLLSPAVARQLDAAVQKVMREANVPGVTVSLSAPGKGNYVKSFGVADKATRQPMTTDMYVRIGSETKTFTVTALLRLVDQGKLSVDDPISQYIDGVPNGDRIHLRDLADMRSGLFNYSEDADFDKAFLSNPNTLFTPQQLLDYSFKHPVQFQPGEKFEYSNTNLILLGLVVEKVSGLPLHEYIERHVLEPAGLRRTLFPTGAEFPQPHPQGYTNQTASGKVAISTNWDPSWAWAAGAIISDLKDLRSWARTVATGTLLTPATQAERLRTLPTGIPGAGYGMGIFDIQGWIGHNGSLPGYETLTIYLPGPQATLVVLLNTDILYDKVIEPSTLFGQAITQIVTPDHVFNLPVPTPR</sequence>
<evidence type="ECO:0000313" key="3">
    <source>
        <dbReference type="EMBL" id="MBW5481690.1"/>
    </source>
</evidence>
<dbReference type="InterPro" id="IPR050491">
    <property type="entry name" value="AmpC-like"/>
</dbReference>
<dbReference type="PANTHER" id="PTHR46825">
    <property type="entry name" value="D-ALANYL-D-ALANINE-CARBOXYPEPTIDASE/ENDOPEPTIDASE AMPH"/>
    <property type="match status" value="1"/>
</dbReference>
<reference evidence="3 4" key="1">
    <citation type="submission" date="2019-12" db="EMBL/GenBank/DDBJ databases">
        <title>Genome sequence of Streptomyces bambusae.</title>
        <authorList>
            <person name="Bansal K."/>
            <person name="Choksket S."/>
            <person name="Korpole S."/>
            <person name="Patil P.B."/>
        </authorList>
    </citation>
    <scope>NUCLEOTIDE SEQUENCE [LARGE SCALE GENOMIC DNA]</scope>
    <source>
        <strain evidence="3 4">SK60</strain>
    </source>
</reference>
<dbReference type="EMBL" id="WTFF01000030">
    <property type="protein sequence ID" value="MBW5481690.1"/>
    <property type="molecule type" value="Genomic_DNA"/>
</dbReference>
<evidence type="ECO:0000256" key="1">
    <source>
        <dbReference type="SAM" id="MobiDB-lite"/>
    </source>
</evidence>
<dbReference type="Gene3D" id="3.40.710.10">
    <property type="entry name" value="DD-peptidase/beta-lactamase superfamily"/>
    <property type="match status" value="1"/>
</dbReference>
<dbReference type="Pfam" id="PF00144">
    <property type="entry name" value="Beta-lactamase"/>
    <property type="match status" value="1"/>
</dbReference>
<gene>
    <name evidence="3" type="ORF">GPJ59_07285</name>
</gene>
<protein>
    <submittedName>
        <fullName evidence="3">Serine hydrolase</fullName>
    </submittedName>
</protein>
<feature type="region of interest" description="Disordered" evidence="1">
    <location>
        <begin position="1"/>
        <end position="38"/>
    </location>
</feature>
<dbReference type="SUPFAM" id="SSF56601">
    <property type="entry name" value="beta-lactamase/transpeptidase-like"/>
    <property type="match status" value="1"/>
</dbReference>
<feature type="compositionally biased region" description="Pro residues" evidence="1">
    <location>
        <begin position="10"/>
        <end position="20"/>
    </location>
</feature>
<keyword evidence="3" id="KW-0378">Hydrolase</keyword>
<feature type="region of interest" description="Disordered" evidence="1">
    <location>
        <begin position="130"/>
        <end position="149"/>
    </location>
</feature>
<dbReference type="InterPro" id="IPR012338">
    <property type="entry name" value="Beta-lactam/transpept-like"/>
</dbReference>
<comment type="caution">
    <text evidence="3">The sequence shown here is derived from an EMBL/GenBank/DDBJ whole genome shotgun (WGS) entry which is preliminary data.</text>
</comment>
<accession>A0ABS6Z1S4</accession>
<proteinExistence type="predicted"/>
<dbReference type="Proteomes" id="UP000812013">
    <property type="component" value="Unassembled WGS sequence"/>
</dbReference>
<dbReference type="GO" id="GO:0016787">
    <property type="term" value="F:hydrolase activity"/>
    <property type="evidence" value="ECO:0007669"/>
    <property type="project" value="UniProtKB-KW"/>
</dbReference>
<dbReference type="PANTHER" id="PTHR46825:SF7">
    <property type="entry name" value="D-ALANYL-D-ALANINE CARBOXYPEPTIDASE"/>
    <property type="match status" value="1"/>
</dbReference>
<keyword evidence="4" id="KW-1185">Reference proteome</keyword>